<proteinExistence type="predicted"/>
<sequence length="60" mass="6736">MTTITTHYSYEEALAASTRIVNSIPPEAYEAMRQASQTQQRITESLAPAHRNLMSGYSFL</sequence>
<evidence type="ECO:0000313" key="1">
    <source>
        <dbReference type="EMBL" id="GGI64215.1"/>
    </source>
</evidence>
<protein>
    <submittedName>
        <fullName evidence="1">Uncharacterized protein</fullName>
    </submittedName>
</protein>
<reference evidence="2" key="1">
    <citation type="journal article" date="2019" name="Int. J. Syst. Evol. Microbiol.">
        <title>The Global Catalogue of Microorganisms (GCM) 10K type strain sequencing project: providing services to taxonomists for standard genome sequencing and annotation.</title>
        <authorList>
            <consortium name="The Broad Institute Genomics Platform"/>
            <consortium name="The Broad Institute Genome Sequencing Center for Infectious Disease"/>
            <person name="Wu L."/>
            <person name="Ma J."/>
        </authorList>
    </citation>
    <scope>NUCLEOTIDE SEQUENCE [LARGE SCALE GENOMIC DNA]</scope>
    <source>
        <strain evidence="2">CCM 8609</strain>
    </source>
</reference>
<keyword evidence="2" id="KW-1185">Reference proteome</keyword>
<dbReference type="EMBL" id="BMDS01000012">
    <property type="protein sequence ID" value="GGI64215.1"/>
    <property type="molecule type" value="Genomic_DNA"/>
</dbReference>
<dbReference type="Proteomes" id="UP000603295">
    <property type="component" value="Unassembled WGS sequence"/>
</dbReference>
<evidence type="ECO:0000313" key="2">
    <source>
        <dbReference type="Proteomes" id="UP000603295"/>
    </source>
</evidence>
<name>A0ABQ2C7Z8_9LACO</name>
<dbReference type="RefSeq" id="WP_188358100.1">
    <property type="nucleotide sequence ID" value="NZ_BMDS01000012.1"/>
</dbReference>
<gene>
    <name evidence="1" type="ORF">GCM10011459_20490</name>
</gene>
<comment type="caution">
    <text evidence="1">The sequence shown here is derived from an EMBL/GenBank/DDBJ whole genome shotgun (WGS) entry which is preliminary data.</text>
</comment>
<organism evidence="1 2">
    <name type="scientific">Limosilactobacillus caviae</name>
    <dbReference type="NCBI Taxonomy" id="1769424"/>
    <lineage>
        <taxon>Bacteria</taxon>
        <taxon>Bacillati</taxon>
        <taxon>Bacillota</taxon>
        <taxon>Bacilli</taxon>
        <taxon>Lactobacillales</taxon>
        <taxon>Lactobacillaceae</taxon>
        <taxon>Limosilactobacillus</taxon>
    </lineage>
</organism>
<accession>A0ABQ2C7Z8</accession>